<dbReference type="PANTHER" id="PTHR14015">
    <property type="entry name" value="OPIOID GROWTH FACTOR RECEPTOR OGFR ZETA-TYPE OPIOID RECEPTOR"/>
    <property type="match status" value="1"/>
</dbReference>
<keyword evidence="6" id="KW-1185">Reference proteome</keyword>
<proteinExistence type="inferred from homology"/>
<dbReference type="GO" id="GO:0016020">
    <property type="term" value="C:membrane"/>
    <property type="evidence" value="ECO:0007669"/>
    <property type="project" value="InterPro"/>
</dbReference>
<feature type="domain" description="Opioid growth factor receptor (OGFr) conserved" evidence="4">
    <location>
        <begin position="167"/>
        <end position="369"/>
    </location>
</feature>
<evidence type="ECO:0000313" key="6">
    <source>
        <dbReference type="Proteomes" id="UP000324091"/>
    </source>
</evidence>
<evidence type="ECO:0000256" key="1">
    <source>
        <dbReference type="ARBA" id="ARBA00010365"/>
    </source>
</evidence>
<dbReference type="GO" id="GO:0140625">
    <property type="term" value="F:opioid growth factor receptor activity"/>
    <property type="evidence" value="ECO:0007669"/>
    <property type="project" value="InterPro"/>
</dbReference>
<evidence type="ECO:0000259" key="4">
    <source>
        <dbReference type="Pfam" id="PF04664"/>
    </source>
</evidence>
<sequence length="383" mass="45616">MAWKVYRRFSSLLEWLWRKILFLRPYFAPALYFAIGYMVKAISWRKGSRGGQDEGQERPGERDQEAAAGGGEFDHNDGETEPSEISTYGVCQEEQENSDEYRVESVDEFYCCYDSTWETDEGTSQTQWLPSTSRNYNFKRFENAAKDMQNYRHDYPRKPHHWRNRSSDEMPNLNFYCGLQHSEPDGIYIHTFHTEWFGRYDKLEYVHTYIQWLFPLQEPGMNAQAPPLTKREIKAFLENDTAKKNLLESYKLMLDFYGIQLESETTGRVKRAPNWAERFENLNMNTHNNLRITRILKCLGKLGYPHYQAPLVRFFLEETLVHHTLPNVKNSALNYFLFAVLDKNQRRELVKFAYSSYDRREEFVWCPKKLQTLWSQPSRLKIK</sequence>
<comment type="similarity">
    <text evidence="1">Belongs to the opioid growth factor receptor family.</text>
</comment>
<name>A0A5C6N2V9_9TELE</name>
<evidence type="ECO:0000256" key="2">
    <source>
        <dbReference type="SAM" id="MobiDB-lite"/>
    </source>
</evidence>
<evidence type="ECO:0000313" key="5">
    <source>
        <dbReference type="EMBL" id="TWW61586.1"/>
    </source>
</evidence>
<feature type="region of interest" description="Disordered" evidence="2">
    <location>
        <begin position="48"/>
        <end position="91"/>
    </location>
</feature>
<organism evidence="5 6">
    <name type="scientific">Takifugu flavidus</name>
    <name type="common">sansaifugu</name>
    <dbReference type="NCBI Taxonomy" id="433684"/>
    <lineage>
        <taxon>Eukaryota</taxon>
        <taxon>Metazoa</taxon>
        <taxon>Chordata</taxon>
        <taxon>Craniata</taxon>
        <taxon>Vertebrata</taxon>
        <taxon>Euteleostomi</taxon>
        <taxon>Actinopterygii</taxon>
        <taxon>Neopterygii</taxon>
        <taxon>Teleostei</taxon>
        <taxon>Neoteleostei</taxon>
        <taxon>Acanthomorphata</taxon>
        <taxon>Eupercaria</taxon>
        <taxon>Tetraodontiformes</taxon>
        <taxon>Tetradontoidea</taxon>
        <taxon>Tetraodontidae</taxon>
        <taxon>Takifugu</taxon>
    </lineage>
</organism>
<dbReference type="Pfam" id="PF04664">
    <property type="entry name" value="OGFr_N"/>
    <property type="match status" value="1"/>
</dbReference>
<evidence type="ECO:0000256" key="3">
    <source>
        <dbReference type="SAM" id="Phobius"/>
    </source>
</evidence>
<accession>A0A5C6N2V9</accession>
<dbReference type="EMBL" id="RHFK02000017">
    <property type="protein sequence ID" value="TWW61586.1"/>
    <property type="molecule type" value="Genomic_DNA"/>
</dbReference>
<feature type="transmembrane region" description="Helical" evidence="3">
    <location>
        <begin position="20"/>
        <end position="39"/>
    </location>
</feature>
<dbReference type="PANTHER" id="PTHR14015:SF1">
    <property type="entry name" value="OPIOID GROWTH FACTOR RECEPTOR"/>
    <property type="match status" value="1"/>
</dbReference>
<dbReference type="Proteomes" id="UP000324091">
    <property type="component" value="Chromosome 4"/>
</dbReference>
<keyword evidence="5" id="KW-0675">Receptor</keyword>
<dbReference type="InterPro" id="IPR006757">
    <property type="entry name" value="OGF_rcpt"/>
</dbReference>
<protein>
    <submittedName>
        <fullName evidence="5">Opioid growth factor receptor</fullName>
    </submittedName>
</protein>
<keyword evidence="3" id="KW-0472">Membrane</keyword>
<feature type="compositionally biased region" description="Basic and acidic residues" evidence="2">
    <location>
        <begin position="51"/>
        <end position="65"/>
    </location>
</feature>
<keyword evidence="3" id="KW-0812">Transmembrane</keyword>
<gene>
    <name evidence="5" type="ORF">D4764_04G0002330</name>
</gene>
<dbReference type="AlphaFoldDB" id="A0A5C6N2V9"/>
<dbReference type="InterPro" id="IPR039574">
    <property type="entry name" value="OGFr"/>
</dbReference>
<reference evidence="5 6" key="1">
    <citation type="submission" date="2019-04" db="EMBL/GenBank/DDBJ databases">
        <title>Chromosome genome assembly for Takifugu flavidus.</title>
        <authorList>
            <person name="Xiao S."/>
        </authorList>
    </citation>
    <scope>NUCLEOTIDE SEQUENCE [LARGE SCALE GENOMIC DNA]</scope>
    <source>
        <strain evidence="5">HTHZ2018</strain>
        <tissue evidence="5">Muscle</tissue>
    </source>
</reference>
<keyword evidence="3" id="KW-1133">Transmembrane helix</keyword>
<comment type="caution">
    <text evidence="5">The sequence shown here is derived from an EMBL/GenBank/DDBJ whole genome shotgun (WGS) entry which is preliminary data.</text>
</comment>